<dbReference type="AlphaFoldDB" id="A0A0F9FEJ4"/>
<sequence length="65" mass="7048">NAKYAALHKEVQEIANAGTGGTADLTGLLTKASHLQELLIKCQQAARGEENELTKEFVNHLSKML</sequence>
<evidence type="ECO:0000313" key="1">
    <source>
        <dbReference type="EMBL" id="KKL84784.1"/>
    </source>
</evidence>
<proteinExistence type="predicted"/>
<protein>
    <submittedName>
        <fullName evidence="1">Uncharacterized protein</fullName>
    </submittedName>
</protein>
<name>A0A0F9FEJ4_9ZZZZ</name>
<organism evidence="1">
    <name type="scientific">marine sediment metagenome</name>
    <dbReference type="NCBI Taxonomy" id="412755"/>
    <lineage>
        <taxon>unclassified sequences</taxon>
        <taxon>metagenomes</taxon>
        <taxon>ecological metagenomes</taxon>
    </lineage>
</organism>
<reference evidence="1" key="1">
    <citation type="journal article" date="2015" name="Nature">
        <title>Complex archaea that bridge the gap between prokaryotes and eukaryotes.</title>
        <authorList>
            <person name="Spang A."/>
            <person name="Saw J.H."/>
            <person name="Jorgensen S.L."/>
            <person name="Zaremba-Niedzwiedzka K."/>
            <person name="Martijn J."/>
            <person name="Lind A.E."/>
            <person name="van Eijk R."/>
            <person name="Schleper C."/>
            <person name="Guy L."/>
            <person name="Ettema T.J."/>
        </authorList>
    </citation>
    <scope>NUCLEOTIDE SEQUENCE</scope>
</reference>
<comment type="caution">
    <text evidence="1">The sequence shown here is derived from an EMBL/GenBank/DDBJ whole genome shotgun (WGS) entry which is preliminary data.</text>
</comment>
<accession>A0A0F9FEJ4</accession>
<gene>
    <name evidence="1" type="ORF">LCGC14_1961290</name>
</gene>
<feature type="non-terminal residue" evidence="1">
    <location>
        <position position="1"/>
    </location>
</feature>
<dbReference type="EMBL" id="LAZR01021604">
    <property type="protein sequence ID" value="KKL84784.1"/>
    <property type="molecule type" value="Genomic_DNA"/>
</dbReference>